<evidence type="ECO:0000256" key="1">
    <source>
        <dbReference type="SAM" id="Phobius"/>
    </source>
</evidence>
<sequence length="64" mass="7225">MSSGIVQRFALFGVLMERNVNGVKSNLAFKVVVGVLLIVLGFLTSTYRFTYIDFSINSELFSEW</sequence>
<protein>
    <submittedName>
        <fullName evidence="2">Uncharacterized protein</fullName>
    </submittedName>
</protein>
<keyword evidence="1" id="KW-1133">Transmembrane helix</keyword>
<name>A0A7V4E4V8_UNCW3</name>
<feature type="transmembrane region" description="Helical" evidence="1">
    <location>
        <begin position="27"/>
        <end position="47"/>
    </location>
</feature>
<gene>
    <name evidence="2" type="ORF">ENU66_01985</name>
</gene>
<evidence type="ECO:0000313" key="2">
    <source>
        <dbReference type="EMBL" id="HGL17096.1"/>
    </source>
</evidence>
<keyword evidence="1" id="KW-0812">Transmembrane</keyword>
<dbReference type="EMBL" id="DTDJ01000018">
    <property type="protein sequence ID" value="HGL17096.1"/>
    <property type="molecule type" value="Genomic_DNA"/>
</dbReference>
<reference evidence="2" key="1">
    <citation type="journal article" date="2020" name="mSystems">
        <title>Genome- and Community-Level Interaction Insights into Carbon Utilization and Element Cycling Functions of Hydrothermarchaeota in Hydrothermal Sediment.</title>
        <authorList>
            <person name="Zhou Z."/>
            <person name="Liu Y."/>
            <person name="Xu W."/>
            <person name="Pan J."/>
            <person name="Luo Z.H."/>
            <person name="Li M."/>
        </authorList>
    </citation>
    <scope>NUCLEOTIDE SEQUENCE [LARGE SCALE GENOMIC DNA]</scope>
    <source>
        <strain evidence="2">SpSt-69</strain>
    </source>
</reference>
<organism evidence="2">
    <name type="scientific">candidate division WOR-3 bacterium</name>
    <dbReference type="NCBI Taxonomy" id="2052148"/>
    <lineage>
        <taxon>Bacteria</taxon>
        <taxon>Bacteria division WOR-3</taxon>
    </lineage>
</organism>
<comment type="caution">
    <text evidence="2">The sequence shown here is derived from an EMBL/GenBank/DDBJ whole genome shotgun (WGS) entry which is preliminary data.</text>
</comment>
<proteinExistence type="predicted"/>
<accession>A0A7V4E4V8</accession>
<dbReference type="AlphaFoldDB" id="A0A7V4E4V8"/>
<keyword evidence="1" id="KW-0472">Membrane</keyword>